<feature type="transmembrane region" description="Helical" evidence="1">
    <location>
        <begin position="243"/>
        <end position="261"/>
    </location>
</feature>
<dbReference type="EMBL" id="SWCJ01000014">
    <property type="protein sequence ID" value="TKB52728.1"/>
    <property type="molecule type" value="Genomic_DNA"/>
</dbReference>
<accession>A0A4V6WMR5</accession>
<name>A0A4V6WMR5_9GAMM</name>
<organism evidence="2 3">
    <name type="scientific">Ferrimonas aestuarii</name>
    <dbReference type="NCBI Taxonomy" id="2569539"/>
    <lineage>
        <taxon>Bacteria</taxon>
        <taxon>Pseudomonadati</taxon>
        <taxon>Pseudomonadota</taxon>
        <taxon>Gammaproteobacteria</taxon>
        <taxon>Alteromonadales</taxon>
        <taxon>Ferrimonadaceae</taxon>
        <taxon>Ferrimonas</taxon>
    </lineage>
</organism>
<feature type="transmembrane region" description="Helical" evidence="1">
    <location>
        <begin position="292"/>
        <end position="317"/>
    </location>
</feature>
<dbReference type="Pfam" id="PF11168">
    <property type="entry name" value="DUF2955"/>
    <property type="match status" value="1"/>
</dbReference>
<dbReference type="AlphaFoldDB" id="A0A4V6WMR5"/>
<feature type="transmembrane region" description="Helical" evidence="1">
    <location>
        <begin position="95"/>
        <end position="113"/>
    </location>
</feature>
<protein>
    <submittedName>
        <fullName evidence="2">DUF2955 domain-containing protein</fullName>
    </submittedName>
</protein>
<comment type="caution">
    <text evidence="2">The sequence shown here is derived from an EMBL/GenBank/DDBJ whole genome shotgun (WGS) entry which is preliminary data.</text>
</comment>
<dbReference type="Proteomes" id="UP000305675">
    <property type="component" value="Unassembled WGS sequence"/>
</dbReference>
<evidence type="ECO:0000313" key="2">
    <source>
        <dbReference type="EMBL" id="TKB52728.1"/>
    </source>
</evidence>
<proteinExistence type="predicted"/>
<sequence length="333" mass="36917">MKTLRIWFACSLALAVTMLFDWPYGFFAILLPMFILGKSDQLNMPMVIIALVSAIWTTLQATLIVQSLQQHPLLLTAAVGLMMMAKCIEMMHPKTFLFGFMGLLVGSISLNYASYDFINIEEFNVNLWVIALVNIGICSLAWWLFPTSDSQQAPAMPPKNSELHTITQVATGWLVVMLAFVVFQFSDLYDSVSAQVSIIIVLVPMTLSGSWALAKIRIIGTGIGCLAGLAVQVGLGPWFSHGLLFWLAMTLAMGLFCHWQTKGPVKGGIAFSAMSALTVPLTTTLVPQQQDAFFAILYRFSSIFFTVVLTVIAIWIIDHGLKWWFRHHQPSTA</sequence>
<evidence type="ECO:0000313" key="3">
    <source>
        <dbReference type="Proteomes" id="UP000305675"/>
    </source>
</evidence>
<keyword evidence="3" id="KW-1185">Reference proteome</keyword>
<feature type="transmembrane region" description="Helical" evidence="1">
    <location>
        <begin position="268"/>
        <end position="286"/>
    </location>
</feature>
<keyword evidence="1" id="KW-0472">Membrane</keyword>
<keyword evidence="1" id="KW-1133">Transmembrane helix</keyword>
<keyword evidence="1" id="KW-0812">Transmembrane</keyword>
<feature type="transmembrane region" description="Helical" evidence="1">
    <location>
        <begin position="46"/>
        <end position="65"/>
    </location>
</feature>
<dbReference type="RefSeq" id="WP_136864351.1">
    <property type="nucleotide sequence ID" value="NZ_SWCJ01000014.1"/>
</dbReference>
<dbReference type="InterPro" id="IPR022604">
    <property type="entry name" value="DUF2955"/>
</dbReference>
<feature type="transmembrane region" description="Helical" evidence="1">
    <location>
        <begin position="192"/>
        <end position="211"/>
    </location>
</feature>
<feature type="transmembrane region" description="Helical" evidence="1">
    <location>
        <begin position="71"/>
        <end position="88"/>
    </location>
</feature>
<dbReference type="PIRSF" id="PIRSF029594">
    <property type="entry name" value="UCP029594"/>
    <property type="match status" value="1"/>
</dbReference>
<reference evidence="2 3" key="1">
    <citation type="submission" date="2019-04" db="EMBL/GenBank/DDBJ databases">
        <authorList>
            <person name="Hwang J.C."/>
        </authorList>
    </citation>
    <scope>NUCLEOTIDE SEQUENCE [LARGE SCALE GENOMIC DNA]</scope>
    <source>
        <strain evidence="2 3">IMCC35002</strain>
    </source>
</reference>
<evidence type="ECO:0000256" key="1">
    <source>
        <dbReference type="SAM" id="Phobius"/>
    </source>
</evidence>
<feature type="transmembrane region" description="Helical" evidence="1">
    <location>
        <begin position="6"/>
        <end position="34"/>
    </location>
</feature>
<dbReference type="InterPro" id="IPR016926">
    <property type="entry name" value="UCP029594"/>
</dbReference>
<gene>
    <name evidence="2" type="ORF">FCL42_15575</name>
</gene>
<feature type="transmembrane region" description="Helical" evidence="1">
    <location>
        <begin position="166"/>
        <end position="186"/>
    </location>
</feature>
<dbReference type="OrthoDB" id="6799126at2"/>
<feature type="transmembrane region" description="Helical" evidence="1">
    <location>
        <begin position="125"/>
        <end position="145"/>
    </location>
</feature>